<dbReference type="RefSeq" id="XP_025408446.1">
    <property type="nucleotide sequence ID" value="XM_025552661.1"/>
</dbReference>
<reference evidence="15" key="1">
    <citation type="submission" date="2025-08" db="UniProtKB">
        <authorList>
            <consortium name="RefSeq"/>
        </authorList>
    </citation>
    <scope>IDENTIFICATION</scope>
    <source>
        <tissue evidence="15">Whole body</tissue>
    </source>
</reference>
<accession>A0A8B8FCW7</accession>
<dbReference type="PROSITE" id="PS50011">
    <property type="entry name" value="PROTEIN_KINASE_DOM"/>
    <property type="match status" value="1"/>
</dbReference>
<gene>
    <name evidence="15" type="primary">LOC112682148</name>
</gene>
<name>A0A8B8FCW7_9HEMI</name>
<evidence type="ECO:0000256" key="10">
    <source>
        <dbReference type="PROSITE-ProRule" id="PRU10141"/>
    </source>
</evidence>
<dbReference type="InterPro" id="IPR051700">
    <property type="entry name" value="STE20_Ser-Thr_kinase"/>
</dbReference>
<feature type="compositionally biased region" description="Acidic residues" evidence="11">
    <location>
        <begin position="462"/>
        <end position="477"/>
    </location>
</feature>
<dbReference type="Pfam" id="PF00780">
    <property type="entry name" value="CNH"/>
    <property type="match status" value="1"/>
</dbReference>
<dbReference type="FunFam" id="1.10.510.10:FF:000003">
    <property type="entry name" value="TRAF2 and NCK-interacting protein kinase isoform 4"/>
    <property type="match status" value="1"/>
</dbReference>
<feature type="compositionally biased region" description="Pro residues" evidence="11">
    <location>
        <begin position="390"/>
        <end position="400"/>
    </location>
</feature>
<dbReference type="InterPro" id="IPR008271">
    <property type="entry name" value="Ser/Thr_kinase_AS"/>
</dbReference>
<dbReference type="GO" id="GO:0005524">
    <property type="term" value="F:ATP binding"/>
    <property type="evidence" value="ECO:0007669"/>
    <property type="project" value="UniProtKB-UniRule"/>
</dbReference>
<sequence length="1179" mass="133336">MLNMAHNLAPSVNCSLDDIDLNALKDPAGIFELIEVVGNGTYGQVYKGRHTKTGQLAAIKVMDVTEEEEEEIKLEINVLKKYSNHRNIATYYGAFIKKSPPGKDDQLWLVMEYCGAGSVTDLVKSTKGQSLKEEWIAYICREILRGLSYLHSNKVIHRDIKGQNVLLTDNAEVKLVDFGVSAQLDRTIGRRNTFIGTPYWMAPEVIACEENPDATYDNRSDLWSLGITALEMAESQPPLCDLHPMRALFLIPRNSPPRLKSKKWAKKFHSFIETVLVKDYHQRPYTDQLLKHPYIRDQPTERQVRIQLKDHIDRCKKRKQEKSERDDYRYSGSENEEDDDHNIAGEQHSSIIQAPGDNTLRRNFQQIQEGRTLTPHVKDKHGKEREEIPEPVPPARPPMLPQRLIVVPDPHPLSRPLPPPPRDDRHFHPQQQQPQRNSNAFQPMVHQNGGTKMIPQGIIESDSSDDDEDDDDEEEDDTAHRHDARRAPPRRKPNDGTLLASDPPKPLPADINPNALVQIEGSSSSSSTVMGPGGAPNRPLPPTPDEEESGDRTLVLKRLPQQKSSNEKVDIDEQKLLKDWDFARFFQKSNNIAAKDSQHKAKEQISSVPRRMPLHKYNGSESSGPSKFIPNVFRRENTDFFIPSARHSAVFLEGRLSDIQQRRGSDASKKTLERIDSLKKPWKPTRPRRERTDGDIVLQSSRQRLTRPLLENRRVEGDPRFSHGCANSSKKSNGQDNGHTNETNQNRDERRSDFHRHDISGGSSSRTSSVLPDLLSQASSSPGTPNQRLDKSNSEEYQNAISKTYSLLQKQRSFLTFGFGAGGTGTSTSSQGPGRRESHVNVNVTPTVHDLASETPEIRKYKKRFNSEILCAALWGVNLLIGTETGLMLLDRSGQGKVYQLISRRRFQQMEVLEGQNILVTVSGKKNRVRVYYLSWLKSKILRTDGQVERRNGWINVGDLQGAVHFCIVKYERIKFLVIALKDSIEIYAWAPKPYHKFMAFKSFGDLVHRPLLVDLTIEEGARLKVIYGSADGFHAVDLDSASVYDIYLPKHTQGAIAPHCIVVLPNSNGLQLLLCYDNEGVYVNTYGKMSKNILLQWGEMPTSVAYIGTGQIMGWGNKAIEIRSVETGHLDGVFMHKKAQRLKFLCERNDKVFFSSAKGGSCCQIYFMTLNKPGMANW</sequence>
<feature type="domain" description="Protein kinase" evidence="12">
    <location>
        <begin position="31"/>
        <end position="295"/>
    </location>
</feature>
<dbReference type="GO" id="GO:0004674">
    <property type="term" value="F:protein serine/threonine kinase activity"/>
    <property type="evidence" value="ECO:0007669"/>
    <property type="project" value="UniProtKB-KW"/>
</dbReference>
<dbReference type="EC" id="2.7.11.1" evidence="2"/>
<dbReference type="PANTHER" id="PTHR47096:SF1">
    <property type="entry name" value="MISSHAPEN LIKE KINASE 1"/>
    <property type="match status" value="1"/>
</dbReference>
<keyword evidence="5 10" id="KW-0547">Nucleotide-binding</keyword>
<dbReference type="InterPro" id="IPR011009">
    <property type="entry name" value="Kinase-like_dom_sf"/>
</dbReference>
<dbReference type="SMART" id="SM00220">
    <property type="entry name" value="S_TKc"/>
    <property type="match status" value="1"/>
</dbReference>
<dbReference type="GO" id="GO:0005829">
    <property type="term" value="C:cytosol"/>
    <property type="evidence" value="ECO:0007669"/>
    <property type="project" value="TreeGrafter"/>
</dbReference>
<dbReference type="PROSITE" id="PS00107">
    <property type="entry name" value="PROTEIN_KINASE_ATP"/>
    <property type="match status" value="1"/>
</dbReference>
<feature type="compositionally biased region" description="Basic and acidic residues" evidence="11">
    <location>
        <begin position="661"/>
        <end position="679"/>
    </location>
</feature>
<feature type="compositionally biased region" description="Polar residues" evidence="11">
    <location>
        <begin position="725"/>
        <end position="744"/>
    </location>
</feature>
<feature type="compositionally biased region" description="Polar residues" evidence="11">
    <location>
        <begin position="776"/>
        <end position="787"/>
    </location>
</feature>
<dbReference type="InterPro" id="IPR017441">
    <property type="entry name" value="Protein_kinase_ATP_BS"/>
</dbReference>
<keyword evidence="7 10" id="KW-0067">ATP-binding</keyword>
<dbReference type="PANTHER" id="PTHR47096">
    <property type="entry name" value="MISSHAPEN LIKE KINASE 1"/>
    <property type="match status" value="1"/>
</dbReference>
<comment type="similarity">
    <text evidence="1">Belongs to the protein kinase superfamily. STE Ser/Thr protein kinase family. STE20 subfamily.</text>
</comment>
<feature type="domain" description="CNH" evidence="13">
    <location>
        <begin position="866"/>
        <end position="1153"/>
    </location>
</feature>
<dbReference type="PROSITE" id="PS50219">
    <property type="entry name" value="CNH"/>
    <property type="match status" value="1"/>
</dbReference>
<dbReference type="CDD" id="cd06608">
    <property type="entry name" value="STKc_myosinIII_N_like"/>
    <property type="match status" value="1"/>
</dbReference>
<dbReference type="PROSITE" id="PS00108">
    <property type="entry name" value="PROTEIN_KINASE_ST"/>
    <property type="match status" value="1"/>
</dbReference>
<dbReference type="FunFam" id="3.30.200.20:FF:000006">
    <property type="entry name" value="TRAF2 and NCK-interacting protein kinase isoform 4"/>
    <property type="match status" value="1"/>
</dbReference>
<dbReference type="Gene3D" id="1.10.510.10">
    <property type="entry name" value="Transferase(Phosphotransferase) domain 1"/>
    <property type="match status" value="1"/>
</dbReference>
<keyword evidence="4" id="KW-0808">Transferase</keyword>
<keyword evidence="3" id="KW-0723">Serine/threonine-protein kinase</keyword>
<evidence type="ECO:0000256" key="6">
    <source>
        <dbReference type="ARBA" id="ARBA00022777"/>
    </source>
</evidence>
<evidence type="ECO:0000259" key="12">
    <source>
        <dbReference type="PROSITE" id="PS50011"/>
    </source>
</evidence>
<feature type="compositionally biased region" description="Basic and acidic residues" evidence="11">
    <location>
        <begin position="710"/>
        <end position="721"/>
    </location>
</feature>
<feature type="compositionally biased region" description="Basic residues" evidence="11">
    <location>
        <begin position="680"/>
        <end position="689"/>
    </location>
</feature>
<comment type="catalytic activity">
    <reaction evidence="8">
        <text>L-threonyl-[protein] + ATP = O-phospho-L-threonyl-[protein] + ADP + H(+)</text>
        <dbReference type="Rhea" id="RHEA:46608"/>
        <dbReference type="Rhea" id="RHEA-COMP:11060"/>
        <dbReference type="Rhea" id="RHEA-COMP:11605"/>
        <dbReference type="ChEBI" id="CHEBI:15378"/>
        <dbReference type="ChEBI" id="CHEBI:30013"/>
        <dbReference type="ChEBI" id="CHEBI:30616"/>
        <dbReference type="ChEBI" id="CHEBI:61977"/>
        <dbReference type="ChEBI" id="CHEBI:456216"/>
        <dbReference type="EC" id="2.7.11.1"/>
    </reaction>
</comment>
<dbReference type="AlphaFoldDB" id="A0A8B8FCW7"/>
<evidence type="ECO:0000313" key="15">
    <source>
        <dbReference type="RefSeq" id="XP_025408446.1"/>
    </source>
</evidence>
<evidence type="ECO:0000256" key="7">
    <source>
        <dbReference type="ARBA" id="ARBA00022840"/>
    </source>
</evidence>
<dbReference type="OrthoDB" id="8957712at2759"/>
<feature type="region of interest" description="Disordered" evidence="11">
    <location>
        <begin position="313"/>
        <end position="342"/>
    </location>
</feature>
<dbReference type="InterPro" id="IPR001180">
    <property type="entry name" value="CNH_dom"/>
</dbReference>
<evidence type="ECO:0000259" key="13">
    <source>
        <dbReference type="PROSITE" id="PS50219"/>
    </source>
</evidence>
<feature type="region of interest" description="Disordered" evidence="11">
    <location>
        <begin position="366"/>
        <end position="551"/>
    </location>
</feature>
<dbReference type="Pfam" id="PF00069">
    <property type="entry name" value="Pkinase"/>
    <property type="match status" value="1"/>
</dbReference>
<dbReference type="CTD" id="4478"/>
<comment type="catalytic activity">
    <reaction evidence="9">
        <text>L-seryl-[protein] + ATP = O-phospho-L-seryl-[protein] + ADP + H(+)</text>
        <dbReference type="Rhea" id="RHEA:17989"/>
        <dbReference type="Rhea" id="RHEA-COMP:9863"/>
        <dbReference type="Rhea" id="RHEA-COMP:11604"/>
        <dbReference type="ChEBI" id="CHEBI:15378"/>
        <dbReference type="ChEBI" id="CHEBI:29999"/>
        <dbReference type="ChEBI" id="CHEBI:30616"/>
        <dbReference type="ChEBI" id="CHEBI:83421"/>
        <dbReference type="ChEBI" id="CHEBI:456216"/>
        <dbReference type="EC" id="2.7.11.1"/>
    </reaction>
</comment>
<dbReference type="SUPFAM" id="SSF56112">
    <property type="entry name" value="Protein kinase-like (PK-like)"/>
    <property type="match status" value="1"/>
</dbReference>
<organism evidence="14 15">
    <name type="scientific">Sipha flava</name>
    <name type="common">yellow sugarcane aphid</name>
    <dbReference type="NCBI Taxonomy" id="143950"/>
    <lineage>
        <taxon>Eukaryota</taxon>
        <taxon>Metazoa</taxon>
        <taxon>Ecdysozoa</taxon>
        <taxon>Arthropoda</taxon>
        <taxon>Hexapoda</taxon>
        <taxon>Insecta</taxon>
        <taxon>Pterygota</taxon>
        <taxon>Neoptera</taxon>
        <taxon>Paraneoptera</taxon>
        <taxon>Hemiptera</taxon>
        <taxon>Sternorrhyncha</taxon>
        <taxon>Aphidomorpha</taxon>
        <taxon>Aphidoidea</taxon>
        <taxon>Aphididae</taxon>
        <taxon>Sipha</taxon>
    </lineage>
</organism>
<proteinExistence type="inferred from homology"/>
<feature type="region of interest" description="Disordered" evidence="11">
    <location>
        <begin position="661"/>
        <end position="795"/>
    </location>
</feature>
<evidence type="ECO:0000256" key="4">
    <source>
        <dbReference type="ARBA" id="ARBA00022679"/>
    </source>
</evidence>
<keyword evidence="6 15" id="KW-0418">Kinase</keyword>
<dbReference type="GeneID" id="112682148"/>
<evidence type="ECO:0000256" key="1">
    <source>
        <dbReference type="ARBA" id="ARBA00008874"/>
    </source>
</evidence>
<dbReference type="SMART" id="SM00036">
    <property type="entry name" value="CNH"/>
    <property type="match status" value="1"/>
</dbReference>
<keyword evidence="14" id="KW-1185">Reference proteome</keyword>
<dbReference type="InterPro" id="IPR000719">
    <property type="entry name" value="Prot_kinase_dom"/>
</dbReference>
<feature type="compositionally biased region" description="Basic and acidic residues" evidence="11">
    <location>
        <begin position="745"/>
        <end position="759"/>
    </location>
</feature>
<feature type="compositionally biased region" description="Pro residues" evidence="11">
    <location>
        <begin position="409"/>
        <end position="420"/>
    </location>
</feature>
<evidence type="ECO:0000256" key="8">
    <source>
        <dbReference type="ARBA" id="ARBA00047899"/>
    </source>
</evidence>
<feature type="region of interest" description="Disordered" evidence="11">
    <location>
        <begin position="819"/>
        <end position="839"/>
    </location>
</feature>
<evidence type="ECO:0000256" key="11">
    <source>
        <dbReference type="SAM" id="MobiDB-lite"/>
    </source>
</evidence>
<protein>
    <recommendedName>
        <fullName evidence="2">non-specific serine/threonine protein kinase</fullName>
        <ecNumber evidence="2">2.7.11.1</ecNumber>
    </recommendedName>
</protein>
<evidence type="ECO:0000313" key="14">
    <source>
        <dbReference type="Proteomes" id="UP000694846"/>
    </source>
</evidence>
<evidence type="ECO:0000256" key="9">
    <source>
        <dbReference type="ARBA" id="ARBA00048679"/>
    </source>
</evidence>
<feature type="compositionally biased region" description="Basic residues" evidence="11">
    <location>
        <begin position="482"/>
        <end position="491"/>
    </location>
</feature>
<evidence type="ECO:0000256" key="3">
    <source>
        <dbReference type="ARBA" id="ARBA00022527"/>
    </source>
</evidence>
<evidence type="ECO:0000256" key="2">
    <source>
        <dbReference type="ARBA" id="ARBA00012513"/>
    </source>
</evidence>
<evidence type="ECO:0000256" key="5">
    <source>
        <dbReference type="ARBA" id="ARBA00022741"/>
    </source>
</evidence>
<feature type="compositionally biased region" description="Low complexity" evidence="11">
    <location>
        <begin position="760"/>
        <end position="769"/>
    </location>
</feature>
<dbReference type="Proteomes" id="UP000694846">
    <property type="component" value="Unplaced"/>
</dbReference>
<feature type="binding site" evidence="10">
    <location>
        <position position="60"/>
    </location>
    <ligand>
        <name>ATP</name>
        <dbReference type="ChEBI" id="CHEBI:30616"/>
    </ligand>
</feature>
<dbReference type="Gene3D" id="3.30.200.20">
    <property type="entry name" value="Phosphorylase Kinase, domain 1"/>
    <property type="match status" value="1"/>
</dbReference>